<name>A0A4R4DR86_9PROT</name>
<dbReference type="CDD" id="cd13578">
    <property type="entry name" value="PBP2_Bug27"/>
    <property type="match status" value="1"/>
</dbReference>
<keyword evidence="3" id="KW-1185">Reference proteome</keyword>
<organism evidence="2 3">
    <name type="scientific">Roseicella aquatilis</name>
    <dbReference type="NCBI Taxonomy" id="2527868"/>
    <lineage>
        <taxon>Bacteria</taxon>
        <taxon>Pseudomonadati</taxon>
        <taxon>Pseudomonadota</taxon>
        <taxon>Alphaproteobacteria</taxon>
        <taxon>Acetobacterales</taxon>
        <taxon>Roseomonadaceae</taxon>
        <taxon>Roseicella</taxon>
    </lineage>
</organism>
<gene>
    <name evidence="2" type="ORF">EXY23_09170</name>
</gene>
<dbReference type="OrthoDB" id="7252432at2"/>
<dbReference type="InterPro" id="IPR005064">
    <property type="entry name" value="BUG"/>
</dbReference>
<evidence type="ECO:0000256" key="1">
    <source>
        <dbReference type="ARBA" id="ARBA00006987"/>
    </source>
</evidence>
<accession>A0A4R4DR86</accession>
<evidence type="ECO:0000313" key="2">
    <source>
        <dbReference type="EMBL" id="TCZ63555.1"/>
    </source>
</evidence>
<proteinExistence type="inferred from homology"/>
<dbReference type="AlphaFoldDB" id="A0A4R4DR86"/>
<dbReference type="PIRSF" id="PIRSF017082">
    <property type="entry name" value="YflP"/>
    <property type="match status" value="1"/>
</dbReference>
<protein>
    <submittedName>
        <fullName evidence="2">Tripartite tricarboxylate transporter substrate binding protein</fullName>
    </submittedName>
</protein>
<dbReference type="Pfam" id="PF03401">
    <property type="entry name" value="TctC"/>
    <property type="match status" value="1"/>
</dbReference>
<comment type="similarity">
    <text evidence="1">Belongs to the UPF0065 (bug) family.</text>
</comment>
<dbReference type="Gene3D" id="3.40.190.150">
    <property type="entry name" value="Bordetella uptake gene, domain 1"/>
    <property type="match status" value="1"/>
</dbReference>
<reference evidence="2 3" key="1">
    <citation type="submission" date="2019-03" db="EMBL/GenBank/DDBJ databases">
        <title>Paracraurococcus aquatilis NE82 genome sequence.</title>
        <authorList>
            <person name="Zhao Y."/>
            <person name="Du Z."/>
        </authorList>
    </citation>
    <scope>NUCLEOTIDE SEQUENCE [LARGE SCALE GENOMIC DNA]</scope>
    <source>
        <strain evidence="2 3">NE82</strain>
    </source>
</reference>
<dbReference type="SUPFAM" id="SSF53850">
    <property type="entry name" value="Periplasmic binding protein-like II"/>
    <property type="match status" value="1"/>
</dbReference>
<dbReference type="PANTHER" id="PTHR42928">
    <property type="entry name" value="TRICARBOXYLATE-BINDING PROTEIN"/>
    <property type="match status" value="1"/>
</dbReference>
<dbReference type="PANTHER" id="PTHR42928:SF5">
    <property type="entry name" value="BLR1237 PROTEIN"/>
    <property type="match status" value="1"/>
</dbReference>
<dbReference type="Proteomes" id="UP000295023">
    <property type="component" value="Unassembled WGS sequence"/>
</dbReference>
<dbReference type="InterPro" id="IPR042100">
    <property type="entry name" value="Bug_dom1"/>
</dbReference>
<sequence>MRTGCGWRDGGPAGMRAGRRALLAAGLGLPCLAHAEAAWPEKPVRLIVGFPAGGPTDFAARLLQDPLQQAWGQPLVIENRAGASQIIASELVAKSPPDGTTLLLTASTHTSNHAIYARLPYDTLRDFTPIVLIYASPTVLFVGPNQPWRSVQELVTAARTSPGMASSTSGNGTSGHFAIEMFMRRAGVELTPVAYRGAAPALADVVGGRVPMTFSTLSGALPLAREGRLRALAIAGPRRVSVLPGVPTLEEAGFAIPDTSPWYGLAGPAGLPEPIVRRIAGDVLALLGRPDFVRRIEDQGGIAIGEGPEAFAARIRREMAENAEIARAANIRVE</sequence>
<comment type="caution">
    <text evidence="2">The sequence shown here is derived from an EMBL/GenBank/DDBJ whole genome shotgun (WGS) entry which is preliminary data.</text>
</comment>
<dbReference type="Gene3D" id="3.40.190.10">
    <property type="entry name" value="Periplasmic binding protein-like II"/>
    <property type="match status" value="1"/>
</dbReference>
<evidence type="ECO:0000313" key="3">
    <source>
        <dbReference type="Proteomes" id="UP000295023"/>
    </source>
</evidence>
<dbReference type="EMBL" id="SKBM01000007">
    <property type="protein sequence ID" value="TCZ63555.1"/>
    <property type="molecule type" value="Genomic_DNA"/>
</dbReference>